<name>A0A4R6C1U3_9STAP</name>
<gene>
    <name evidence="1" type="ORF">ETI04_10665</name>
</gene>
<protein>
    <submittedName>
        <fullName evidence="1">Uncharacterized protein</fullName>
    </submittedName>
</protein>
<comment type="caution">
    <text evidence="1">The sequence shown here is derived from an EMBL/GenBank/DDBJ whole genome shotgun (WGS) entry which is preliminary data.</text>
</comment>
<proteinExistence type="predicted"/>
<sequence length="349" mass="40406">MNIYICRLDNLKLLNSSPISIIPKEVVHAVGFVGCINKLENKYKKLININLNKSLQLSVNQRELILSKPAFIFLYSTDDANVRNNNKNQLDIIYAKKHRFLQELIAAFSIGLWIIKDNALNFNQSYHCNLKNGYEANIGYDLKNVCSNGRFSSVSFNNKEIQHALDLMYTIHEFMSKSVDSIDIYSYDNNGTTFYSNEEFISQEFTKDNTYSFSRALLYLQSARSTGYLPTKISQYSACLECIFAIKENHTKNLSEITSNLLSSNLSKKDKIFMDMRDVYSIRSDQEHGGQIKYLNNHSQKEMIELSQRLDDYVRKVIKYIIKNPELNYQMGDVEKKSATRLHFKSKIS</sequence>
<accession>A0A4R6C1U3</accession>
<dbReference type="RefSeq" id="WP_133420394.1">
    <property type="nucleotide sequence ID" value="NZ_SDGP01000007.1"/>
</dbReference>
<dbReference type="Proteomes" id="UP000294865">
    <property type="component" value="Unassembled WGS sequence"/>
</dbReference>
<dbReference type="EMBL" id="SDQG01000009">
    <property type="protein sequence ID" value="TDM15162.1"/>
    <property type="molecule type" value="Genomic_DNA"/>
</dbReference>
<evidence type="ECO:0000313" key="1">
    <source>
        <dbReference type="EMBL" id="TDM15162.1"/>
    </source>
</evidence>
<evidence type="ECO:0000313" key="2">
    <source>
        <dbReference type="Proteomes" id="UP000294865"/>
    </source>
</evidence>
<organism evidence="1 2">
    <name type="scientific">Macrococcoides canis</name>
    <dbReference type="NCBI Taxonomy" id="1855823"/>
    <lineage>
        <taxon>Bacteria</taxon>
        <taxon>Bacillati</taxon>
        <taxon>Bacillota</taxon>
        <taxon>Bacilli</taxon>
        <taxon>Bacillales</taxon>
        <taxon>Staphylococcaceae</taxon>
        <taxon>Macrococcoides</taxon>
    </lineage>
</organism>
<dbReference type="AlphaFoldDB" id="A0A4R6C1U3"/>
<reference evidence="1 2" key="1">
    <citation type="submission" date="2019-01" db="EMBL/GenBank/DDBJ databases">
        <title>Draft genome sequences of Macrococcus caseolyticus, Macrococcus canis, Macrococcus bohemicus and Macrococcus goetzii.</title>
        <authorList>
            <person name="Mazhar S."/>
            <person name="Altermann E."/>
            <person name="Hill C."/>
            <person name="Mcauliffe O."/>
        </authorList>
    </citation>
    <scope>NUCLEOTIDE SEQUENCE [LARGE SCALE GENOMIC DNA]</scope>
    <source>
        <strain evidence="1 2">DPC7162</strain>
    </source>
</reference>